<dbReference type="GeneID" id="106664505"/>
<dbReference type="EnsemblMetazoa" id="XM_014390272.2">
    <property type="protein sequence ID" value="XP_014245758.1"/>
    <property type="gene ID" value="LOC106664505"/>
</dbReference>
<keyword evidence="1" id="KW-0812">Transmembrane</keyword>
<name>A0A8I6RGC9_CIMLE</name>
<dbReference type="RefSeq" id="XP_014245758.1">
    <property type="nucleotide sequence ID" value="XM_014390272.2"/>
</dbReference>
<accession>A0A8I6RGC9</accession>
<organism evidence="2 3">
    <name type="scientific">Cimex lectularius</name>
    <name type="common">Bed bug</name>
    <name type="synonym">Acanthia lectularia</name>
    <dbReference type="NCBI Taxonomy" id="79782"/>
    <lineage>
        <taxon>Eukaryota</taxon>
        <taxon>Metazoa</taxon>
        <taxon>Ecdysozoa</taxon>
        <taxon>Arthropoda</taxon>
        <taxon>Hexapoda</taxon>
        <taxon>Insecta</taxon>
        <taxon>Pterygota</taxon>
        <taxon>Neoptera</taxon>
        <taxon>Paraneoptera</taxon>
        <taxon>Hemiptera</taxon>
        <taxon>Heteroptera</taxon>
        <taxon>Panheteroptera</taxon>
        <taxon>Cimicomorpha</taxon>
        <taxon>Cimicidae</taxon>
        <taxon>Cimex</taxon>
    </lineage>
</organism>
<feature type="transmembrane region" description="Helical" evidence="1">
    <location>
        <begin position="6"/>
        <end position="25"/>
    </location>
</feature>
<dbReference type="Proteomes" id="UP000494040">
    <property type="component" value="Unassembled WGS sequence"/>
</dbReference>
<reference evidence="2" key="1">
    <citation type="submission" date="2022-01" db="UniProtKB">
        <authorList>
            <consortium name="EnsemblMetazoa"/>
        </authorList>
    </citation>
    <scope>IDENTIFICATION</scope>
</reference>
<sequence>MVTLTKVFGCAALAWVGSGIAVRLYQSMRRRKRARVVDDEIVEYREPGQYLFDNNYNLTLFGHLVLTMEEKSLLYKYVSCEKLFQRFGCWDVVIAELNMLNAVLEKLHDKYDVKDMSKVASIVKAKLTELSFKVDQNQNV</sequence>
<evidence type="ECO:0000313" key="3">
    <source>
        <dbReference type="Proteomes" id="UP000494040"/>
    </source>
</evidence>
<keyword evidence="3" id="KW-1185">Reference proteome</keyword>
<evidence type="ECO:0000313" key="2">
    <source>
        <dbReference type="EnsemblMetazoa" id="XP_014245758.1"/>
    </source>
</evidence>
<keyword evidence="1" id="KW-0472">Membrane</keyword>
<dbReference type="KEGG" id="clec:106664505"/>
<evidence type="ECO:0000256" key="1">
    <source>
        <dbReference type="SAM" id="Phobius"/>
    </source>
</evidence>
<keyword evidence="1" id="KW-1133">Transmembrane helix</keyword>
<protein>
    <submittedName>
        <fullName evidence="2">Uncharacterized protein</fullName>
    </submittedName>
</protein>
<dbReference type="AlphaFoldDB" id="A0A8I6RGC9"/>
<proteinExistence type="predicted"/>